<name>A0ABR1VBC5_9PEZI</name>
<evidence type="ECO:0000256" key="2">
    <source>
        <dbReference type="ARBA" id="ARBA00023242"/>
    </source>
</evidence>
<dbReference type="PANTHER" id="PTHR15074">
    <property type="entry name" value="METHYL-CPG-BINDING PROTEIN"/>
    <property type="match status" value="1"/>
</dbReference>
<feature type="region of interest" description="Disordered" evidence="3">
    <location>
        <begin position="854"/>
        <end position="929"/>
    </location>
</feature>
<feature type="compositionally biased region" description="Basic and acidic residues" evidence="3">
    <location>
        <begin position="157"/>
        <end position="168"/>
    </location>
</feature>
<evidence type="ECO:0008006" key="6">
    <source>
        <dbReference type="Google" id="ProtNLM"/>
    </source>
</evidence>
<dbReference type="PANTHER" id="PTHR15074:SF5">
    <property type="entry name" value="5-METHYLCYTOSINE G_T MISMATCH-SPECIFIC DNA GLYCOSYLASE"/>
    <property type="match status" value="1"/>
</dbReference>
<feature type="compositionally biased region" description="Basic residues" evidence="3">
    <location>
        <begin position="906"/>
        <end position="916"/>
    </location>
</feature>
<keyword evidence="2" id="KW-0539">Nucleus</keyword>
<accession>A0ABR1VBC5</accession>
<evidence type="ECO:0000256" key="3">
    <source>
        <dbReference type="SAM" id="MobiDB-lite"/>
    </source>
</evidence>
<feature type="compositionally biased region" description="Basic residues" evidence="3">
    <location>
        <begin position="54"/>
        <end position="63"/>
    </location>
</feature>
<feature type="compositionally biased region" description="Basic and acidic residues" evidence="3">
    <location>
        <begin position="35"/>
        <end position="53"/>
    </location>
</feature>
<comment type="caution">
    <text evidence="4">The sequence shown here is derived from an EMBL/GenBank/DDBJ whole genome shotgun (WGS) entry which is preliminary data.</text>
</comment>
<dbReference type="EMBL" id="JAQQWM010000004">
    <property type="protein sequence ID" value="KAK8068505.1"/>
    <property type="molecule type" value="Genomic_DNA"/>
</dbReference>
<feature type="compositionally biased region" description="Pro residues" evidence="3">
    <location>
        <begin position="382"/>
        <end position="394"/>
    </location>
</feature>
<feature type="compositionally biased region" description="Polar residues" evidence="3">
    <location>
        <begin position="169"/>
        <end position="179"/>
    </location>
</feature>
<feature type="compositionally biased region" description="Low complexity" evidence="3">
    <location>
        <begin position="337"/>
        <end position="346"/>
    </location>
</feature>
<feature type="compositionally biased region" description="Basic and acidic residues" evidence="3">
    <location>
        <begin position="356"/>
        <end position="371"/>
    </location>
</feature>
<evidence type="ECO:0000256" key="1">
    <source>
        <dbReference type="ARBA" id="ARBA00004123"/>
    </source>
</evidence>
<gene>
    <name evidence="4" type="ORF">PG996_007617</name>
</gene>
<feature type="region of interest" description="Disordered" evidence="3">
    <location>
        <begin position="1"/>
        <end position="395"/>
    </location>
</feature>
<dbReference type="Proteomes" id="UP001446871">
    <property type="component" value="Unassembled WGS sequence"/>
</dbReference>
<reference evidence="4 5" key="1">
    <citation type="submission" date="2023-01" db="EMBL/GenBank/DDBJ databases">
        <title>Analysis of 21 Apiospora genomes using comparative genomics revels a genus with tremendous synthesis potential of carbohydrate active enzymes and secondary metabolites.</title>
        <authorList>
            <person name="Sorensen T."/>
        </authorList>
    </citation>
    <scope>NUCLEOTIDE SEQUENCE [LARGE SCALE GENOMIC DNA]</scope>
    <source>
        <strain evidence="4 5">CBS 83171</strain>
    </source>
</reference>
<sequence>MGATSGDDPSGSSITASALTASDDKSRTEHRRSRSKMDRTRSERGERDKDGHRSSLHKSKSSRSSKLMDGESSLAGSTSHRRHRSSREKEGRDRDDKDRGDRVKVKDRDRDGERERERERQERQERHKKNASMSDLVPEMNRTGSRVSAYPTFSKVHSRECVNSREDLSTSAKRASNPYTPDPTETDLGSGERQRSKSVEALHRSSSTRKDGRPPSPPETDMSEEKRRSHTSTPRSMDAPDRPKSRTSGGPSRSNSRRDDKSKLSRTSSQATYKKSPTSRLPTGFEADDEYSVLSDDRTAGARSAATSVLPKRTASKRDRKLESLDAEDSPASVQDSSPRTPTTTPQFPPSNYLQSEKRSYTPRYADEDRPTPAATPMTDMGPPPPPPPPPPPLDIQEVPRIDYLLQNGGLPQPISKHFLSVLPRHYGMRPSNPPLVGPDVLFTPFFNLLDQYQNIIHKQGSVAVATGHKSVARRLLDRLEDVFSRDLPEEGCGCVMCERRAGEHRGLGWGEVLERVGGRVELPQWPPFDFASLGANAIEQLGHMPPRSSSPVQLDPDIAEEFREHYLRQSKKVRSAVDKWMDSNAEEPAPPPQEMDDETLEFAILTSLEDEERPYFNALLLGARELAQTVRAPTPNVRKPRVDFIVKCGLSLQRLYRLPQVPRDAETAMYLVKNPFHHDLLVTIVDINPQEWEILTSGRFDGFLWSGADDDGVTPTEANPGSRGATPASGMGMFSPPPSRDNTRSGMGYRPPSGMGSRNTTPFSGVYSRGATPTSFISLSSSTTPGYSRQAVSHDEEVEIAVLAEVEREIYQGMEQLEDAFEKLHHRAEMVRNALRQRNAGLMMSIQNRKGANGIDVLPQSSGDSTRDGYARPGWANGDDDSESDWDHDSESLAPDDSASNISSSRHRRPKRRTERRTPAAIDEEDEE</sequence>
<organism evidence="4 5">
    <name type="scientific">Apiospora saccharicola</name>
    <dbReference type="NCBI Taxonomy" id="335842"/>
    <lineage>
        <taxon>Eukaryota</taxon>
        <taxon>Fungi</taxon>
        <taxon>Dikarya</taxon>
        <taxon>Ascomycota</taxon>
        <taxon>Pezizomycotina</taxon>
        <taxon>Sordariomycetes</taxon>
        <taxon>Xylariomycetidae</taxon>
        <taxon>Amphisphaeriales</taxon>
        <taxon>Apiosporaceae</taxon>
        <taxon>Apiospora</taxon>
    </lineage>
</organism>
<feature type="compositionally biased region" description="Polar residues" evidence="3">
    <location>
        <begin position="10"/>
        <end position="20"/>
    </location>
</feature>
<comment type="subcellular location">
    <subcellularLocation>
        <location evidence="1">Nucleus</location>
    </subcellularLocation>
</comment>
<keyword evidence="5" id="KW-1185">Reference proteome</keyword>
<protein>
    <recommendedName>
        <fullName evidence="6">5-methylcytosine g t mismatch-specific dna</fullName>
    </recommendedName>
</protein>
<feature type="region of interest" description="Disordered" evidence="3">
    <location>
        <begin position="712"/>
        <end position="768"/>
    </location>
</feature>
<feature type="compositionally biased region" description="Polar residues" evidence="3">
    <location>
        <begin position="270"/>
        <end position="281"/>
    </location>
</feature>
<feature type="compositionally biased region" description="Basic and acidic residues" evidence="3">
    <location>
        <begin position="87"/>
        <end position="125"/>
    </location>
</feature>
<evidence type="ECO:0000313" key="4">
    <source>
        <dbReference type="EMBL" id="KAK8068505.1"/>
    </source>
</evidence>
<dbReference type="InterPro" id="IPR045138">
    <property type="entry name" value="MeCP2/MBD4"/>
</dbReference>
<evidence type="ECO:0000313" key="5">
    <source>
        <dbReference type="Proteomes" id="UP001446871"/>
    </source>
</evidence>
<feature type="compositionally biased region" description="Basic and acidic residues" evidence="3">
    <location>
        <begin position="190"/>
        <end position="213"/>
    </location>
</feature>
<proteinExistence type="predicted"/>